<dbReference type="Proteomes" id="UP000239203">
    <property type="component" value="Unassembled WGS sequence"/>
</dbReference>
<dbReference type="EMBL" id="PTIX01000015">
    <property type="protein sequence ID" value="PPK65161.1"/>
    <property type="molecule type" value="Genomic_DNA"/>
</dbReference>
<dbReference type="OrthoDB" id="8156917at2"/>
<evidence type="ECO:0000313" key="2">
    <source>
        <dbReference type="EMBL" id="PPK65161.1"/>
    </source>
</evidence>
<protein>
    <submittedName>
        <fullName evidence="2">Uncharacterized protein</fullName>
    </submittedName>
</protein>
<evidence type="ECO:0000256" key="1">
    <source>
        <dbReference type="SAM" id="MobiDB-lite"/>
    </source>
</evidence>
<evidence type="ECO:0000313" key="3">
    <source>
        <dbReference type="Proteomes" id="UP000239203"/>
    </source>
</evidence>
<name>A0A2S6GJ30_9PSEU</name>
<dbReference type="AlphaFoldDB" id="A0A2S6GJ30"/>
<feature type="region of interest" description="Disordered" evidence="1">
    <location>
        <begin position="1"/>
        <end position="21"/>
    </location>
</feature>
<keyword evidence="3" id="KW-1185">Reference proteome</keyword>
<dbReference type="RefSeq" id="WP_104481264.1">
    <property type="nucleotide sequence ID" value="NZ_CP154825.1"/>
</dbReference>
<reference evidence="2 3" key="1">
    <citation type="submission" date="2018-02" db="EMBL/GenBank/DDBJ databases">
        <title>Genomic Encyclopedia of Archaeal and Bacterial Type Strains, Phase II (KMG-II): from individual species to whole genera.</title>
        <authorList>
            <person name="Goeker M."/>
        </authorList>
    </citation>
    <scope>NUCLEOTIDE SEQUENCE [LARGE SCALE GENOMIC DNA]</scope>
    <source>
        <strain evidence="2 3">YU 961-1</strain>
    </source>
</reference>
<dbReference type="InterPro" id="IPR000415">
    <property type="entry name" value="Nitroreductase-like"/>
</dbReference>
<organism evidence="2 3">
    <name type="scientific">Actinokineospora auranticolor</name>
    <dbReference type="NCBI Taxonomy" id="155976"/>
    <lineage>
        <taxon>Bacteria</taxon>
        <taxon>Bacillati</taxon>
        <taxon>Actinomycetota</taxon>
        <taxon>Actinomycetes</taxon>
        <taxon>Pseudonocardiales</taxon>
        <taxon>Pseudonocardiaceae</taxon>
        <taxon>Actinokineospora</taxon>
    </lineage>
</organism>
<accession>A0A2S6GJ30</accession>
<comment type="caution">
    <text evidence="2">The sequence shown here is derived from an EMBL/GenBank/DDBJ whole genome shotgun (WGS) entry which is preliminary data.</text>
</comment>
<dbReference type="GO" id="GO:0016491">
    <property type="term" value="F:oxidoreductase activity"/>
    <property type="evidence" value="ECO:0007669"/>
    <property type="project" value="InterPro"/>
</dbReference>
<dbReference type="Gene3D" id="3.40.109.10">
    <property type="entry name" value="NADH Oxidase"/>
    <property type="match status" value="1"/>
</dbReference>
<proteinExistence type="predicted"/>
<gene>
    <name evidence="2" type="ORF">CLV40_1158</name>
</gene>
<sequence>MPAEDTTATSSGAAVRAAAGEGARLRLPERPADLGAVAELIRRVDHVLGRDPAHVAEVRAWTAGSGDGDGAPAFAVGRPPSPATLVVLRDFDSPVSPLPVEPLPMPAVPTTPGDRDGDQVAAGRALPRVLLTACAEELAFSLLSQLIEAPATRRALNEVATGVAGEEGRA</sequence>